<sequence length="51" mass="5619">MSNLANDVCVLCGSETLYPTNTPINERVNYIKGAGQLCYSCSSDVYGYFED</sequence>
<organism evidence="1 2">
    <name type="scientific">Mariniflexile litorale</name>
    <dbReference type="NCBI Taxonomy" id="3045158"/>
    <lineage>
        <taxon>Bacteria</taxon>
        <taxon>Pseudomonadati</taxon>
        <taxon>Bacteroidota</taxon>
        <taxon>Flavobacteriia</taxon>
        <taxon>Flavobacteriales</taxon>
        <taxon>Flavobacteriaceae</taxon>
        <taxon>Mariniflexile</taxon>
    </lineage>
</organism>
<dbReference type="RefSeq" id="WP_308990381.1">
    <property type="nucleotide sequence ID" value="NZ_CP155618.1"/>
</dbReference>
<protein>
    <submittedName>
        <fullName evidence="1">Uncharacterized protein</fullName>
    </submittedName>
</protein>
<dbReference type="EMBL" id="CP155618">
    <property type="protein sequence ID" value="XBL14936.1"/>
    <property type="molecule type" value="Genomic_DNA"/>
</dbReference>
<dbReference type="KEGG" id="mlil:QLS71_002715"/>
<gene>
    <name evidence="1" type="ORF">QLS71_002715</name>
</gene>
<keyword evidence="2" id="KW-1185">Reference proteome</keyword>
<reference evidence="1" key="1">
    <citation type="submission" date="2024-04" db="EMBL/GenBank/DDBJ databases">
        <title>Mariniflexile litorale, isolated from the shallow sediments of the Sea of Japan.</title>
        <authorList>
            <person name="Romanenko L."/>
            <person name="Isaeva M."/>
        </authorList>
    </citation>
    <scope>NUCLEOTIDE SEQUENCE [LARGE SCALE GENOMIC DNA]</scope>
    <source>
        <strain evidence="1">KMM 9835</strain>
    </source>
</reference>
<evidence type="ECO:0000313" key="2">
    <source>
        <dbReference type="Proteomes" id="UP001224325"/>
    </source>
</evidence>
<dbReference type="AlphaFoldDB" id="A0AAU7EHL0"/>
<proteinExistence type="predicted"/>
<accession>A0AAU7EHL0</accession>
<evidence type="ECO:0000313" key="1">
    <source>
        <dbReference type="EMBL" id="XBL14936.1"/>
    </source>
</evidence>
<name>A0AAU7EHL0_9FLAO</name>
<dbReference type="Proteomes" id="UP001224325">
    <property type="component" value="Chromosome"/>
</dbReference>